<protein>
    <submittedName>
        <fullName evidence="1">Uncharacterized protein</fullName>
    </submittedName>
</protein>
<name>A0A067JGN7_JATCU</name>
<gene>
    <name evidence="1" type="ORF">JCGZ_01749</name>
</gene>
<dbReference type="EMBL" id="KK915305">
    <property type="protein sequence ID" value="KDP23027.1"/>
    <property type="molecule type" value="Genomic_DNA"/>
</dbReference>
<evidence type="ECO:0000313" key="1">
    <source>
        <dbReference type="EMBL" id="KDP23027.1"/>
    </source>
</evidence>
<organism evidence="1 2">
    <name type="scientific">Jatropha curcas</name>
    <name type="common">Barbados nut</name>
    <dbReference type="NCBI Taxonomy" id="180498"/>
    <lineage>
        <taxon>Eukaryota</taxon>
        <taxon>Viridiplantae</taxon>
        <taxon>Streptophyta</taxon>
        <taxon>Embryophyta</taxon>
        <taxon>Tracheophyta</taxon>
        <taxon>Spermatophyta</taxon>
        <taxon>Magnoliopsida</taxon>
        <taxon>eudicotyledons</taxon>
        <taxon>Gunneridae</taxon>
        <taxon>Pentapetalae</taxon>
        <taxon>rosids</taxon>
        <taxon>fabids</taxon>
        <taxon>Malpighiales</taxon>
        <taxon>Euphorbiaceae</taxon>
        <taxon>Crotonoideae</taxon>
        <taxon>Jatropheae</taxon>
        <taxon>Jatropha</taxon>
    </lineage>
</organism>
<evidence type="ECO:0000313" key="2">
    <source>
        <dbReference type="Proteomes" id="UP000027138"/>
    </source>
</evidence>
<keyword evidence="2" id="KW-1185">Reference proteome</keyword>
<proteinExistence type="predicted"/>
<reference evidence="1 2" key="1">
    <citation type="journal article" date="2014" name="PLoS ONE">
        <title>Global Analysis of Gene Expression Profiles in Physic Nut (Jatropha curcas L.) Seedlings Exposed to Salt Stress.</title>
        <authorList>
            <person name="Zhang L."/>
            <person name="Zhang C."/>
            <person name="Wu P."/>
            <person name="Chen Y."/>
            <person name="Li M."/>
            <person name="Jiang H."/>
            <person name="Wu G."/>
        </authorList>
    </citation>
    <scope>NUCLEOTIDE SEQUENCE [LARGE SCALE GENOMIC DNA]</scope>
    <source>
        <strain evidence="2">cv. GZQX0401</strain>
        <tissue evidence="1">Young leaves</tissue>
    </source>
</reference>
<dbReference type="Proteomes" id="UP000027138">
    <property type="component" value="Unassembled WGS sequence"/>
</dbReference>
<dbReference type="AlphaFoldDB" id="A0A067JGN7"/>
<accession>A0A067JGN7</accession>
<sequence length="71" mass="7398">MASTDLSGEDFLGSLGVSLEEVNLTVDANTHASVTGIFAQGETKILSLVRNRGITLRLLYLSGPLCQSGCG</sequence>